<gene>
    <name evidence="1" type="ORF">ET475_00105</name>
</gene>
<dbReference type="EMBL" id="CP035494">
    <property type="protein sequence ID" value="QAY58561.1"/>
    <property type="molecule type" value="Genomic_DNA"/>
</dbReference>
<dbReference type="InterPro" id="IPR029057">
    <property type="entry name" value="PRTase-like"/>
</dbReference>
<accession>A0A4V0YCV8</accession>
<reference evidence="1 2" key="1">
    <citation type="submission" date="2019-01" db="EMBL/GenBank/DDBJ databases">
        <title>Genome sequencing of strain DFW100M-13.</title>
        <authorList>
            <person name="Heo J."/>
            <person name="Kim S.-J."/>
            <person name="Kim J.-S."/>
            <person name="Hong S.-B."/>
            <person name="Kwon S.-W."/>
        </authorList>
    </citation>
    <scope>NUCLEOTIDE SEQUENCE [LARGE SCALE GENOMIC DNA]</scope>
    <source>
        <strain evidence="1 2">DFW100M-13</strain>
    </source>
</reference>
<name>A0A4V0YCV8_9MICO</name>
<organism evidence="1 2">
    <name type="scientific">Microbacterium protaetiae</name>
    <dbReference type="NCBI Taxonomy" id="2509458"/>
    <lineage>
        <taxon>Bacteria</taxon>
        <taxon>Bacillati</taxon>
        <taxon>Actinomycetota</taxon>
        <taxon>Actinomycetes</taxon>
        <taxon>Micrococcales</taxon>
        <taxon>Microbacteriaceae</taxon>
        <taxon>Microbacterium</taxon>
    </lineage>
</organism>
<sequence>MNPKLEQAVTDLSAQLGVTGSPTTTPAVAEALGARLAQRLRDLSPTAVVVGDNPDDAVLGHVVARETGATLTLLELDEGLLTFYPRLREGDRVVLVGYDASRQVSAATAGSAIAAAGATVVGVGSVVGTDDEDGAIVSIGLTAAG</sequence>
<dbReference type="Proteomes" id="UP000293995">
    <property type="component" value="Chromosome"/>
</dbReference>
<dbReference type="AlphaFoldDB" id="A0A4V0YCV8"/>
<proteinExistence type="predicted"/>
<dbReference type="RefSeq" id="WP_129384873.1">
    <property type="nucleotide sequence ID" value="NZ_CP035494.1"/>
</dbReference>
<dbReference type="KEGG" id="mprt:ET475_00105"/>
<dbReference type="Gene3D" id="3.40.50.2020">
    <property type="match status" value="1"/>
</dbReference>
<keyword evidence="2" id="KW-1185">Reference proteome</keyword>
<evidence type="ECO:0000313" key="1">
    <source>
        <dbReference type="EMBL" id="QAY58561.1"/>
    </source>
</evidence>
<evidence type="ECO:0000313" key="2">
    <source>
        <dbReference type="Proteomes" id="UP000293995"/>
    </source>
</evidence>
<protein>
    <submittedName>
        <fullName evidence="1">Uncharacterized protein</fullName>
    </submittedName>
</protein>